<reference evidence="4 5" key="1">
    <citation type="journal article" date="2016" name="Environ. Microbiol.">
        <title>Genomic resolution of a cold subsurface aquifer community provides metabolic insights for novel microbes adapted to high CO concentrations.</title>
        <authorList>
            <person name="Probst A.J."/>
            <person name="Castelle C.J."/>
            <person name="Singh A."/>
            <person name="Brown C.T."/>
            <person name="Anantharaman K."/>
            <person name="Sharon I."/>
            <person name="Hug L.A."/>
            <person name="Burstein D."/>
            <person name="Emerson J.B."/>
            <person name="Thomas B.C."/>
            <person name="Banfield J.F."/>
        </authorList>
    </citation>
    <scope>NUCLEOTIDE SEQUENCE [LARGE SCALE GENOMIC DNA]</scope>
    <source>
        <strain evidence="4">CG1_02_32_51</strain>
    </source>
</reference>
<evidence type="ECO:0000313" key="4">
    <source>
        <dbReference type="EMBL" id="OIO20109.1"/>
    </source>
</evidence>
<dbReference type="SMART" id="SM00849">
    <property type="entry name" value="Lactamase_B"/>
    <property type="match status" value="1"/>
</dbReference>
<dbReference type="Pfam" id="PF07521">
    <property type="entry name" value="RMMBL"/>
    <property type="match status" value="1"/>
</dbReference>
<dbReference type="Pfam" id="PF10996">
    <property type="entry name" value="Beta-Casp"/>
    <property type="match status" value="1"/>
</dbReference>
<accession>A0A1J4UBG2</accession>
<dbReference type="Gene3D" id="3.60.15.10">
    <property type="entry name" value="Ribonuclease Z/Hydroxyacylglutathione hydrolase-like"/>
    <property type="match status" value="1"/>
</dbReference>
<dbReference type="Pfam" id="PF00753">
    <property type="entry name" value="Lactamase_B"/>
    <property type="match status" value="1"/>
</dbReference>
<sequence length="451" mass="50374">MKIHFSGADGEVTGSCHLLDTGKMKILIDCGMFQGGDFNEGLNHDVFPFDPKEIDVLLVTHAHLDHIGRIPKLVKDGFGGKIYAIKGTKDLMPLIWYDAYNIMAYDNRKFGYPVLFDEVDVAEAQALCHGLNYHEELDLGNGVKAIWKDAGHIFGSAFIEITVGDKKFVFSGDIGNENVPILKNTESISPDVDYVICESTYGNRIHEGTDVRKNIISNLIINSVKRGGTIMVPAFSLERTQEFLYELNEISEYDHNLPNVPIFLDSPLAIDATKVYKKYPEYYDEEAQKLHLDGDDFLNFPQLQVTYGKRDSQKINHTPGPKMVIAGAGMMNGGRILHHALRYLSDPNSTLIIVGYQAYGTLGRKIYEGQKHVKVMGEDVEVRCTIKAIGALSAHGDQIKLLKWLGTDKKRLKKVFCVHGEDDALTVFAGKIKSDLKIEAYIPKYGEVVEV</sequence>
<dbReference type="SMART" id="SM01027">
    <property type="entry name" value="Beta-Casp"/>
    <property type="match status" value="1"/>
</dbReference>
<dbReference type="Proteomes" id="UP000181941">
    <property type="component" value="Unassembled WGS sequence"/>
</dbReference>
<feature type="domain" description="Beta-Casp" evidence="3">
    <location>
        <begin position="240"/>
        <end position="366"/>
    </location>
</feature>
<dbReference type="InterPro" id="IPR050698">
    <property type="entry name" value="MBL"/>
</dbReference>
<dbReference type="GO" id="GO:0004521">
    <property type="term" value="F:RNA endonuclease activity"/>
    <property type="evidence" value="ECO:0007669"/>
    <property type="project" value="TreeGrafter"/>
</dbReference>
<evidence type="ECO:0000256" key="1">
    <source>
        <dbReference type="ARBA" id="ARBA00022801"/>
    </source>
</evidence>
<dbReference type="PANTHER" id="PTHR11203">
    <property type="entry name" value="CLEAVAGE AND POLYADENYLATION SPECIFICITY FACTOR FAMILY MEMBER"/>
    <property type="match status" value="1"/>
</dbReference>
<dbReference type="GO" id="GO:0016787">
    <property type="term" value="F:hydrolase activity"/>
    <property type="evidence" value="ECO:0007669"/>
    <property type="project" value="UniProtKB-KW"/>
</dbReference>
<dbReference type="InterPro" id="IPR001279">
    <property type="entry name" value="Metallo-B-lactamas"/>
</dbReference>
<dbReference type="InterPro" id="IPR011108">
    <property type="entry name" value="RMMBL"/>
</dbReference>
<gene>
    <name evidence="4" type="ORF">AUJ23_00940</name>
</gene>
<evidence type="ECO:0000313" key="5">
    <source>
        <dbReference type="Proteomes" id="UP000181941"/>
    </source>
</evidence>
<dbReference type="PANTHER" id="PTHR11203:SF37">
    <property type="entry name" value="INTEGRATOR COMPLEX SUBUNIT 11"/>
    <property type="match status" value="1"/>
</dbReference>
<feature type="domain" description="Metallo-beta-lactamase" evidence="2">
    <location>
        <begin position="13"/>
        <end position="219"/>
    </location>
</feature>
<evidence type="ECO:0008006" key="6">
    <source>
        <dbReference type="Google" id="ProtNLM"/>
    </source>
</evidence>
<dbReference type="Gene3D" id="3.40.50.10890">
    <property type="match status" value="1"/>
</dbReference>
<dbReference type="CDD" id="cd16295">
    <property type="entry name" value="TTHA0252-CPSF-like_MBL-fold"/>
    <property type="match status" value="1"/>
</dbReference>
<dbReference type="SUPFAM" id="SSF56281">
    <property type="entry name" value="Metallo-hydrolase/oxidoreductase"/>
    <property type="match status" value="1"/>
</dbReference>
<organism evidence="4 5">
    <name type="scientific">Candidatus Magasanikbacteria bacterium CG1_02_32_51</name>
    <dbReference type="NCBI Taxonomy" id="1805238"/>
    <lineage>
        <taxon>Bacteria</taxon>
        <taxon>Candidatus Magasanikiibacteriota</taxon>
    </lineage>
</organism>
<dbReference type="AlphaFoldDB" id="A0A1J4UBG2"/>
<dbReference type="InterPro" id="IPR036866">
    <property type="entry name" value="RibonucZ/Hydroxyglut_hydro"/>
</dbReference>
<proteinExistence type="predicted"/>
<name>A0A1J4UBG2_9BACT</name>
<keyword evidence="1" id="KW-0378">Hydrolase</keyword>
<evidence type="ECO:0000259" key="2">
    <source>
        <dbReference type="SMART" id="SM00849"/>
    </source>
</evidence>
<dbReference type="STRING" id="1805238.AUJ23_00940"/>
<evidence type="ECO:0000259" key="3">
    <source>
        <dbReference type="SMART" id="SM01027"/>
    </source>
</evidence>
<comment type="caution">
    <text evidence="4">The sequence shown here is derived from an EMBL/GenBank/DDBJ whole genome shotgun (WGS) entry which is preliminary data.</text>
</comment>
<protein>
    <recommendedName>
        <fullName evidence="6">MBL fold hydrolase</fullName>
    </recommendedName>
</protein>
<dbReference type="EMBL" id="MNVC01000012">
    <property type="protein sequence ID" value="OIO20109.1"/>
    <property type="molecule type" value="Genomic_DNA"/>
</dbReference>
<dbReference type="InterPro" id="IPR022712">
    <property type="entry name" value="Beta_Casp"/>
</dbReference>